<evidence type="ECO:0008006" key="8">
    <source>
        <dbReference type="Google" id="ProtNLM"/>
    </source>
</evidence>
<feature type="compositionally biased region" description="Polar residues" evidence="5">
    <location>
        <begin position="223"/>
        <end position="237"/>
    </location>
</feature>
<dbReference type="AlphaFoldDB" id="A0A2B7WKR6"/>
<feature type="region of interest" description="Disordered" evidence="5">
    <location>
        <begin position="48"/>
        <end position="103"/>
    </location>
</feature>
<comment type="caution">
    <text evidence="6">The sequence shown here is derived from an EMBL/GenBank/DDBJ whole genome shotgun (WGS) entry which is preliminary data.</text>
</comment>
<feature type="region of interest" description="Disordered" evidence="5">
    <location>
        <begin position="221"/>
        <end position="252"/>
    </location>
</feature>
<dbReference type="OrthoDB" id="5229455at2759"/>
<evidence type="ECO:0000256" key="1">
    <source>
        <dbReference type="ARBA" id="ARBA00004123"/>
    </source>
</evidence>
<keyword evidence="3" id="KW-0804">Transcription</keyword>
<dbReference type="InterPro" id="IPR001138">
    <property type="entry name" value="Zn2Cys6_DnaBD"/>
</dbReference>
<dbReference type="GO" id="GO:0008270">
    <property type="term" value="F:zinc ion binding"/>
    <property type="evidence" value="ECO:0007669"/>
    <property type="project" value="InterPro"/>
</dbReference>
<evidence type="ECO:0000313" key="6">
    <source>
        <dbReference type="EMBL" id="PGG97119.1"/>
    </source>
</evidence>
<feature type="region of interest" description="Disordered" evidence="5">
    <location>
        <begin position="384"/>
        <end position="403"/>
    </location>
</feature>
<dbReference type="GO" id="GO:0000981">
    <property type="term" value="F:DNA-binding transcription factor activity, RNA polymerase II-specific"/>
    <property type="evidence" value="ECO:0007669"/>
    <property type="project" value="InterPro"/>
</dbReference>
<feature type="region of interest" description="Disordered" evidence="5">
    <location>
        <begin position="267"/>
        <end position="342"/>
    </location>
</feature>
<feature type="compositionally biased region" description="Polar residues" evidence="5">
    <location>
        <begin position="328"/>
        <end position="341"/>
    </location>
</feature>
<dbReference type="STRING" id="1447883.A0A2B7WKR6"/>
<keyword evidence="2" id="KW-0805">Transcription regulation</keyword>
<feature type="compositionally biased region" description="Basic and acidic residues" evidence="5">
    <location>
        <begin position="299"/>
        <end position="312"/>
    </location>
</feature>
<feature type="compositionally biased region" description="Polar residues" evidence="5">
    <location>
        <begin position="55"/>
        <end position="66"/>
    </location>
</feature>
<gene>
    <name evidence="6" type="ORF">AJ80_09739</name>
</gene>
<feature type="compositionally biased region" description="Low complexity" evidence="5">
    <location>
        <begin position="313"/>
        <end position="324"/>
    </location>
</feature>
<feature type="region of interest" description="Disordered" evidence="5">
    <location>
        <begin position="1"/>
        <end position="26"/>
    </location>
</feature>
<feature type="compositionally biased region" description="Polar residues" evidence="5">
    <location>
        <begin position="86"/>
        <end position="96"/>
    </location>
</feature>
<dbReference type="GO" id="GO:0005634">
    <property type="term" value="C:nucleus"/>
    <property type="evidence" value="ECO:0007669"/>
    <property type="project" value="UniProtKB-SubCell"/>
</dbReference>
<dbReference type="Proteomes" id="UP000224634">
    <property type="component" value="Unassembled WGS sequence"/>
</dbReference>
<evidence type="ECO:0000313" key="7">
    <source>
        <dbReference type="Proteomes" id="UP000224634"/>
    </source>
</evidence>
<evidence type="ECO:0000256" key="2">
    <source>
        <dbReference type="ARBA" id="ARBA00023015"/>
    </source>
</evidence>
<dbReference type="Pfam" id="PF11951">
    <property type="entry name" value="Fungal_trans_2"/>
    <property type="match status" value="1"/>
</dbReference>
<dbReference type="PANTHER" id="PTHR37534:SF43">
    <property type="entry name" value="FINGER DOMAIN PROTEIN, PUTATIVE (AFU_ORTHOLOGUE AFUA_1G01850)-RELATED"/>
    <property type="match status" value="1"/>
</dbReference>
<dbReference type="GO" id="GO:0045944">
    <property type="term" value="P:positive regulation of transcription by RNA polymerase II"/>
    <property type="evidence" value="ECO:0007669"/>
    <property type="project" value="TreeGrafter"/>
</dbReference>
<keyword evidence="4" id="KW-0539">Nucleus</keyword>
<organism evidence="6 7">
    <name type="scientific">Polytolypa hystricis (strain UAMH7299)</name>
    <dbReference type="NCBI Taxonomy" id="1447883"/>
    <lineage>
        <taxon>Eukaryota</taxon>
        <taxon>Fungi</taxon>
        <taxon>Dikarya</taxon>
        <taxon>Ascomycota</taxon>
        <taxon>Pezizomycotina</taxon>
        <taxon>Eurotiomycetes</taxon>
        <taxon>Eurotiomycetidae</taxon>
        <taxon>Onygenales</taxon>
        <taxon>Onygenales incertae sedis</taxon>
        <taxon>Polytolypa</taxon>
    </lineage>
</organism>
<evidence type="ECO:0000256" key="5">
    <source>
        <dbReference type="SAM" id="MobiDB-lite"/>
    </source>
</evidence>
<evidence type="ECO:0000256" key="4">
    <source>
        <dbReference type="ARBA" id="ARBA00023242"/>
    </source>
</evidence>
<dbReference type="PANTHER" id="PTHR37534">
    <property type="entry name" value="TRANSCRIPTIONAL ACTIVATOR PROTEIN UGA3"/>
    <property type="match status" value="1"/>
</dbReference>
<dbReference type="InterPro" id="IPR021858">
    <property type="entry name" value="Fun_TF"/>
</dbReference>
<comment type="subcellular location">
    <subcellularLocation>
        <location evidence="1">Nucleus</location>
    </subcellularLocation>
</comment>
<name>A0A2B7WKR6_POLH7</name>
<reference evidence="6 7" key="1">
    <citation type="submission" date="2017-10" db="EMBL/GenBank/DDBJ databases">
        <title>Comparative genomics in systemic dimorphic fungi from Ajellomycetaceae.</title>
        <authorList>
            <person name="Munoz J.F."/>
            <person name="Mcewen J.G."/>
            <person name="Clay O.K."/>
            <person name="Cuomo C.A."/>
        </authorList>
    </citation>
    <scope>NUCLEOTIDE SEQUENCE [LARGE SCALE GENOMIC DNA]</scope>
    <source>
        <strain evidence="6 7">UAMH7299</strain>
    </source>
</reference>
<dbReference type="CDD" id="cd00067">
    <property type="entry name" value="GAL4"/>
    <property type="match status" value="1"/>
</dbReference>
<protein>
    <recommendedName>
        <fullName evidence="8">Zn(2)-C6 fungal-type domain-containing protein</fullName>
    </recommendedName>
</protein>
<dbReference type="GO" id="GO:0000976">
    <property type="term" value="F:transcription cis-regulatory region binding"/>
    <property type="evidence" value="ECO:0007669"/>
    <property type="project" value="TreeGrafter"/>
</dbReference>
<evidence type="ECO:0000256" key="3">
    <source>
        <dbReference type="ARBA" id="ARBA00023163"/>
    </source>
</evidence>
<keyword evidence="7" id="KW-1185">Reference proteome</keyword>
<accession>A0A2B7WKR6</accession>
<proteinExistence type="predicted"/>
<sequence length="822" mass="90500">MPRPKKPGVSEPKKRSRNGCCGEEKPFCLNCEKQGETCDYSIRLNWEGRSKRKPSSSSAGAATNILSPPVLTPSFQTLSPPDYHSPTESSPNTSFGFSPRPLAGRSIRTRDSIAEVAVHGLVGEVSQYATANTAASCYPPPAAPPTSSAGILRPFPNHHNSKFEPDLSTPPVIAGEEHSKLESRLSYPSPTESSIASPKFNVCTDMNGMCQPVSHAHRVPGLQNISPISPTNESDPISSHPAKRLRSLSPRYSDSASILISNDRRFGSSTIAPSRHRNLPLSPLTPSRPAADDPSQPKPHREESRASSDLHRVSVSSLLSQSAATEVDMNQPSPHDSSTSCLPLGALPHGGAINYGVDCGYPDLDLNRNNDSVAIERPTLADKHKFPLRGDSGSTTPESDTDPHKLVTVFSKGGYYARPVPINIPRYLVPLPSTLLQNPINLLYFHHFLNHTARILVPHDCPSNPFACVLPAMAVQDTTLMNLLLAYSASHRARLLGHAEPSNRIAHWVHDVFPTLRHALDNPQQKVSATILATAIMLVSLKIISPSTFEVPIPWQSHLKLARELFMARRNAQCGRPADQADSFLGDWLRYLDIFGSISCKRAEPPLFEGSYYMCPMDGSFYSNPEYEIDCFTGFTLKCGSFLARVAKLTHQCDWQRVGAAEQLSSALIPSTEVREAAEALLQDMNNYRVQGYMYRTHHSKQDAEEMAAVDEAYHLAGQLHLYRRVLARSSSDPHVIEAVKALVHVLNKVARSGTAEVCLLFPLFTAGCERLDLVQRQEVKERVQSFEGVGLKQIRKARRLMQHAWEENVHWTSLANGEFLG</sequence>
<dbReference type="EMBL" id="PDNA01000333">
    <property type="protein sequence ID" value="PGG97119.1"/>
    <property type="molecule type" value="Genomic_DNA"/>
</dbReference>